<dbReference type="PROSITE" id="PS00452">
    <property type="entry name" value="GUANYLATE_CYCLASE_1"/>
    <property type="match status" value="2"/>
</dbReference>
<dbReference type="PANTHER" id="PTHR45627">
    <property type="entry name" value="ADENYLATE CYCLASE TYPE 1"/>
    <property type="match status" value="1"/>
</dbReference>
<keyword evidence="15 16" id="KW-0456">Lyase</keyword>
<feature type="binding site" evidence="17">
    <location>
        <position position="482"/>
    </location>
    <ligand>
        <name>ATP</name>
        <dbReference type="ChEBI" id="CHEBI:30616"/>
    </ligand>
</feature>
<evidence type="ECO:0000256" key="14">
    <source>
        <dbReference type="ARBA" id="ARBA00023180"/>
    </source>
</evidence>
<feature type="binding site" evidence="17">
    <location>
        <begin position="1078"/>
        <end position="1080"/>
    </location>
    <ligand>
        <name>ATP</name>
        <dbReference type="ChEBI" id="CHEBI:30616"/>
    </ligand>
</feature>
<dbReference type="InterPro" id="IPR001054">
    <property type="entry name" value="A/G_cyclase"/>
</dbReference>
<feature type="transmembrane region" description="Helical" evidence="21">
    <location>
        <begin position="674"/>
        <end position="694"/>
    </location>
</feature>
<evidence type="ECO:0000256" key="13">
    <source>
        <dbReference type="ARBA" id="ARBA00023136"/>
    </source>
</evidence>
<dbReference type="InParanoid" id="C3ZX81"/>
<evidence type="ECO:0000256" key="1">
    <source>
        <dbReference type="ARBA" id="ARBA00001593"/>
    </source>
</evidence>
<keyword evidence="11 21" id="KW-1133">Transmembrane helix</keyword>
<feature type="binding site" evidence="18">
    <location>
        <position position="438"/>
    </location>
    <ligand>
        <name>Mg(2+)</name>
        <dbReference type="ChEBI" id="CHEBI:18420"/>
        <label>2</label>
        <note>catalytic</note>
    </ligand>
</feature>
<feature type="transmembrane region" description="Helical" evidence="21">
    <location>
        <begin position="800"/>
        <end position="818"/>
    </location>
</feature>
<comment type="subcellular location">
    <subcellularLocation>
        <location evidence="3">Membrane</location>
        <topology evidence="3">Multi-pass membrane protein</topology>
    </subcellularLocation>
</comment>
<keyword evidence="12 16" id="KW-0115">cAMP biosynthesis</keyword>
<feature type="transmembrane region" description="Helical" evidence="21">
    <location>
        <begin position="867"/>
        <end position="886"/>
    </location>
</feature>
<keyword evidence="7" id="KW-0677">Repeat</keyword>
<dbReference type="InterPro" id="IPR018297">
    <property type="entry name" value="A/G_cyclase_CS"/>
</dbReference>
<dbReference type="SUPFAM" id="SSF55073">
    <property type="entry name" value="Nucleotide cyclase"/>
    <property type="match status" value="2"/>
</dbReference>
<dbReference type="Pfam" id="PF00211">
    <property type="entry name" value="Guanylate_cyc"/>
    <property type="match status" value="2"/>
</dbReference>
<dbReference type="PANTHER" id="PTHR45627:SF16">
    <property type="entry name" value="ADENYLATE CYCLASE"/>
    <property type="match status" value="1"/>
</dbReference>
<evidence type="ECO:0000313" key="23">
    <source>
        <dbReference type="EMBL" id="EEN42839.1"/>
    </source>
</evidence>
<dbReference type="PIRSF" id="PIRSF039050">
    <property type="entry name" value="Ade_cyc"/>
    <property type="match status" value="1"/>
</dbReference>
<comment type="similarity">
    <text evidence="16 19">Belongs to the adenylyl cyclase class-4/guanylyl cyclase family.</text>
</comment>
<dbReference type="STRING" id="7739.C3ZX81"/>
<keyword evidence="6 16" id="KW-0479">Metal-binding</keyword>
<accession>C3ZX81</accession>
<evidence type="ECO:0000256" key="19">
    <source>
        <dbReference type="RuleBase" id="RU000405"/>
    </source>
</evidence>
<feature type="transmembrane region" description="Helical" evidence="21">
    <location>
        <begin position="219"/>
        <end position="237"/>
    </location>
</feature>
<comment type="function">
    <text evidence="16">Catalyzes the formation of the signaling molecule cAMP in response to G-protein signaling.</text>
</comment>
<dbReference type="InterPro" id="IPR030672">
    <property type="entry name" value="Adcy"/>
</dbReference>
<evidence type="ECO:0000256" key="3">
    <source>
        <dbReference type="ARBA" id="ARBA00004141"/>
    </source>
</evidence>
<feature type="compositionally biased region" description="Basic and acidic residues" evidence="20">
    <location>
        <begin position="73"/>
        <end position="110"/>
    </location>
</feature>
<feature type="binding site" evidence="17">
    <location>
        <begin position="1085"/>
        <end position="1089"/>
    </location>
    <ligand>
        <name>ATP</name>
        <dbReference type="ChEBI" id="CHEBI:30616"/>
    </ligand>
</feature>
<dbReference type="Pfam" id="PF16214">
    <property type="entry name" value="AC_N"/>
    <property type="match status" value="1"/>
</dbReference>
<feature type="compositionally biased region" description="Polar residues" evidence="20">
    <location>
        <begin position="44"/>
        <end position="61"/>
    </location>
</feature>
<dbReference type="FunCoup" id="C3ZX81">
    <property type="interactions" value="57"/>
</dbReference>
<evidence type="ECO:0000256" key="17">
    <source>
        <dbReference type="PIRSR" id="PIRSR039050-50"/>
    </source>
</evidence>
<feature type="binding site" evidence="18">
    <location>
        <position position="438"/>
    </location>
    <ligand>
        <name>Mg(2+)</name>
        <dbReference type="ChEBI" id="CHEBI:18420"/>
        <label>1</label>
        <note>catalytic</note>
    </ligand>
</feature>
<feature type="transmembrane region" description="Helical" evidence="21">
    <location>
        <begin position="722"/>
        <end position="740"/>
    </location>
</feature>
<keyword evidence="13 16" id="KW-0472">Membrane</keyword>
<keyword evidence="5 21" id="KW-0812">Transmembrane</keyword>
<name>C3ZX81_BRAFL</name>
<dbReference type="GO" id="GO:0005524">
    <property type="term" value="F:ATP binding"/>
    <property type="evidence" value="ECO:0007669"/>
    <property type="project" value="UniProtKB-UniRule"/>
</dbReference>
<dbReference type="CDD" id="cd07302">
    <property type="entry name" value="CHD"/>
    <property type="match status" value="2"/>
</dbReference>
<evidence type="ECO:0000256" key="6">
    <source>
        <dbReference type="ARBA" id="ARBA00022723"/>
    </source>
</evidence>
<feature type="compositionally biased region" description="Basic and acidic residues" evidence="20">
    <location>
        <begin position="18"/>
        <end position="29"/>
    </location>
</feature>
<organism>
    <name type="scientific">Branchiostoma floridae</name>
    <name type="common">Florida lancelet</name>
    <name type="synonym">Amphioxus</name>
    <dbReference type="NCBI Taxonomy" id="7739"/>
    <lineage>
        <taxon>Eukaryota</taxon>
        <taxon>Metazoa</taxon>
        <taxon>Chordata</taxon>
        <taxon>Cephalochordata</taxon>
        <taxon>Leptocardii</taxon>
        <taxon>Amphioxiformes</taxon>
        <taxon>Branchiostomatidae</taxon>
        <taxon>Branchiostoma</taxon>
    </lineage>
</organism>
<feature type="transmembrane region" description="Helical" evidence="21">
    <location>
        <begin position="269"/>
        <end position="287"/>
    </location>
</feature>
<feature type="domain" description="Guanylate cyclase" evidence="22">
    <location>
        <begin position="389"/>
        <end position="516"/>
    </location>
</feature>
<evidence type="ECO:0000256" key="16">
    <source>
        <dbReference type="PIRNR" id="PIRNR039050"/>
    </source>
</evidence>
<evidence type="ECO:0000256" key="21">
    <source>
        <dbReference type="SAM" id="Phobius"/>
    </source>
</evidence>
<evidence type="ECO:0000256" key="7">
    <source>
        <dbReference type="ARBA" id="ARBA00022737"/>
    </source>
</evidence>
<dbReference type="Pfam" id="PF06327">
    <property type="entry name" value="Adcy_cons_dom"/>
    <property type="match status" value="1"/>
</dbReference>
<dbReference type="eggNOG" id="KOG3619">
    <property type="taxonomic scope" value="Eukaryota"/>
</dbReference>
<sequence>MSAGRNSVSPPGSASRRSAWEDGGDRAPEPARGNSNDNHHREQNGSMKGTSRPNSAASAKSTAGPCAGVTRTAWKDASVRSRNGDVRHQSVDIGLEERNGKAEKDARDTADSTGGGAAPVGPTCADCLQTVSKVFRSKKFKSEKLERLYQRYFFRLNQSSLSQLVILLVVVCGVLMAFYYGEGRLVPVYGIVLGVLLSLFVILLFMCNRNSFTQKQLSATCYFLLAAIAVIVVLAVTAADPRIASEAVWITIFCIYLVYTLLPVRMRVAVLSGSVLAVIHTACAGGINREDEGFLWKQLVANAVVFVCANIAGVFTHYPAEVAQRQAFQETRGCIEARLITQKENQQQERLLLSVLPRHVAMEMKADIAVKREDIQFHKIYIQKHENVSILFADIEGFTMLSSQCTAQELVKTLNELFARFDKLAAENHCLRIKILGDCYYCVSGLPEPRPDHAHCCVEMGLDMIDTIAVVREVTGVNVNMRVGIHSGRVHCGVLGLRKWQFDVWSNDVTLANTMEAGGKAGYVRAVCLFANTMEAGGKAGRVHITKATLDYLNGDYEVEPGHGGERNNYLRDHNIETYLIKAQHPRKGYVDQDGLPRNGQGNINNKLGLGFDTRQEPQSPDDEVNEFLSRAIDARSIDRLRSDHVKKFFLTFRKPELEEKYMMVRDHMFKTSFLMLTVFLGGFVLVLSLLFLAVSESIRLLPRCLVRLSSVIGESRMKSNLLGILTVLIIWAVAFVTMFSCDLEDVQECVAQKLNLSAAEMNISLLRGEGLDLGREEFHRNYSSNFCNVGQQECHFPEYFTFSVLLGMLSCAVFLQISSIAKLAILTLMAAVYITLVEVLAVNLFDNHDLLLQAHHGNEAPLTVGLKVVTPVVIVVFLIALVLHAQQVESTARLDFLWKLQATEEKEEMDNLRTYNKKLLNNILPEHVADHFLKQDRRNEELYHQSCECVSVLFASITNFSEFYQELEGNNEGVECLRLLNEIIADFDEILGEEQFSSLEKIKTIGSTYMAASGLTEKTCDLDSKAHVLALSNFAMRLMDQIQYINEHSFNNFKLRIGLNVGVCVAGVIGARKPQYDIWGNTVNVASRMDSTGVPNRIQVTQDVYKILSAKGYELECRGVIKVKGKGEMLTYFLNKGPADLSPSSGRSRANPS</sequence>
<feature type="binding site" evidence="18">
    <location>
        <position position="395"/>
    </location>
    <ligand>
        <name>Mg(2+)</name>
        <dbReference type="ChEBI" id="CHEBI:18420"/>
        <label>2</label>
        <note>catalytic</note>
    </ligand>
</feature>
<evidence type="ECO:0000259" key="22">
    <source>
        <dbReference type="PROSITE" id="PS50125"/>
    </source>
</evidence>
<feature type="binding site" evidence="18">
    <location>
        <position position="394"/>
    </location>
    <ligand>
        <name>Mg(2+)</name>
        <dbReference type="ChEBI" id="CHEBI:18420"/>
        <label>1</label>
        <note>catalytic</note>
    </ligand>
</feature>
<comment type="cofactor">
    <cofactor evidence="2">
        <name>Mn(2+)</name>
        <dbReference type="ChEBI" id="CHEBI:29035"/>
    </cofactor>
</comment>
<dbReference type="EC" id="4.6.1.1" evidence="4 16"/>
<keyword evidence="9 16" id="KW-0067">ATP-binding</keyword>
<feature type="transmembrane region" description="Helical" evidence="21">
    <location>
        <begin position="243"/>
        <end position="262"/>
    </location>
</feature>
<feature type="binding site" evidence="17">
    <location>
        <begin position="394"/>
        <end position="399"/>
    </location>
    <ligand>
        <name>ATP</name>
        <dbReference type="ChEBI" id="CHEBI:30616"/>
    </ligand>
</feature>
<feature type="region of interest" description="Disordered" evidence="20">
    <location>
        <begin position="1"/>
        <end position="117"/>
    </location>
</feature>
<reference evidence="23" key="1">
    <citation type="journal article" date="2008" name="Nature">
        <title>The amphioxus genome and the evolution of the chordate karyotype.</title>
        <authorList>
            <consortium name="US DOE Joint Genome Institute (JGI-PGF)"/>
            <person name="Putnam N.H."/>
            <person name="Butts T."/>
            <person name="Ferrier D.E.K."/>
            <person name="Furlong R.F."/>
            <person name="Hellsten U."/>
            <person name="Kawashima T."/>
            <person name="Robinson-Rechavi M."/>
            <person name="Shoguchi E."/>
            <person name="Terry A."/>
            <person name="Yu J.-K."/>
            <person name="Benito-Gutierrez E.L."/>
            <person name="Dubchak I."/>
            <person name="Garcia-Fernandez J."/>
            <person name="Gibson-Brown J.J."/>
            <person name="Grigoriev I.V."/>
            <person name="Horton A.C."/>
            <person name="de Jong P.J."/>
            <person name="Jurka J."/>
            <person name="Kapitonov V.V."/>
            <person name="Kohara Y."/>
            <person name="Kuroki Y."/>
            <person name="Lindquist E."/>
            <person name="Lucas S."/>
            <person name="Osoegawa K."/>
            <person name="Pennacchio L.A."/>
            <person name="Salamov A.A."/>
            <person name="Satou Y."/>
            <person name="Sauka-Spengler T."/>
            <person name="Schmutz J."/>
            <person name="Shin-I T."/>
            <person name="Toyoda A."/>
            <person name="Bronner-Fraser M."/>
            <person name="Fujiyama A."/>
            <person name="Holland L.Z."/>
            <person name="Holland P.W.H."/>
            <person name="Satoh N."/>
            <person name="Rokhsar D.S."/>
        </authorList>
    </citation>
    <scope>NUCLEOTIDE SEQUENCE [LARGE SCALE GENOMIC DNA]</scope>
    <source>
        <strain evidence="23">S238N-H82</strain>
        <tissue evidence="23">Testes</tissue>
    </source>
</reference>
<evidence type="ECO:0000256" key="11">
    <source>
        <dbReference type="ARBA" id="ARBA00022989"/>
    </source>
</evidence>
<evidence type="ECO:0000256" key="15">
    <source>
        <dbReference type="ARBA" id="ARBA00023239"/>
    </source>
</evidence>
<dbReference type="SMART" id="SM00044">
    <property type="entry name" value="CYCc"/>
    <property type="match status" value="2"/>
</dbReference>
<dbReference type="GO" id="GO:0035556">
    <property type="term" value="P:intracellular signal transduction"/>
    <property type="evidence" value="ECO:0007669"/>
    <property type="project" value="InterPro"/>
</dbReference>
<evidence type="ECO:0000256" key="12">
    <source>
        <dbReference type="ARBA" id="ARBA00022998"/>
    </source>
</evidence>
<feature type="transmembrane region" description="Helical" evidence="21">
    <location>
        <begin position="824"/>
        <end position="846"/>
    </location>
</feature>
<dbReference type="InterPro" id="IPR032628">
    <property type="entry name" value="AC_N"/>
</dbReference>
<feature type="domain" description="Guanylate cyclase" evidence="22">
    <location>
        <begin position="952"/>
        <end position="1091"/>
    </location>
</feature>
<dbReference type="PROSITE" id="PS50125">
    <property type="entry name" value="GUANYLATE_CYCLASE_2"/>
    <property type="match status" value="2"/>
</dbReference>
<keyword evidence="10 16" id="KW-0460">Magnesium</keyword>
<protein>
    <recommendedName>
        <fullName evidence="4 16">adenylate cyclase</fullName>
        <ecNumber evidence="4 16">4.6.1.1</ecNumber>
    </recommendedName>
</protein>
<feature type="compositionally biased region" description="Polar residues" evidence="20">
    <location>
        <begin position="1"/>
        <end position="16"/>
    </location>
</feature>
<evidence type="ECO:0000256" key="5">
    <source>
        <dbReference type="ARBA" id="ARBA00022692"/>
    </source>
</evidence>
<comment type="cofactor">
    <cofactor evidence="18">
        <name>Mg(2+)</name>
        <dbReference type="ChEBI" id="CHEBI:18420"/>
    </cofactor>
    <cofactor evidence="18">
        <name>Mn(2+)</name>
        <dbReference type="ChEBI" id="CHEBI:29035"/>
    </cofactor>
    <text evidence="18">Binds 2 magnesium ions per subunit. Is also active with manganese (in vitro).</text>
</comment>
<dbReference type="InterPro" id="IPR029787">
    <property type="entry name" value="Nucleotide_cyclase"/>
</dbReference>
<evidence type="ECO:0000256" key="9">
    <source>
        <dbReference type="ARBA" id="ARBA00022840"/>
    </source>
</evidence>
<dbReference type="InterPro" id="IPR009398">
    <property type="entry name" value="Adcy_conserved_dom"/>
</dbReference>
<dbReference type="Gene3D" id="3.30.70.1230">
    <property type="entry name" value="Nucleotide cyclase"/>
    <property type="match status" value="2"/>
</dbReference>
<dbReference type="AlphaFoldDB" id="C3ZX81"/>
<evidence type="ECO:0000256" key="10">
    <source>
        <dbReference type="ARBA" id="ARBA00022842"/>
    </source>
</evidence>
<keyword evidence="14" id="KW-0325">Glycoprotein</keyword>
<comment type="catalytic activity">
    <reaction evidence="1 16">
        <text>ATP = 3',5'-cyclic AMP + diphosphate</text>
        <dbReference type="Rhea" id="RHEA:15389"/>
        <dbReference type="ChEBI" id="CHEBI:30616"/>
        <dbReference type="ChEBI" id="CHEBI:33019"/>
        <dbReference type="ChEBI" id="CHEBI:58165"/>
        <dbReference type="EC" id="4.6.1.1"/>
    </reaction>
</comment>
<evidence type="ECO:0000256" key="18">
    <source>
        <dbReference type="PIRSR" id="PIRSR039050-51"/>
    </source>
</evidence>
<evidence type="ECO:0000256" key="2">
    <source>
        <dbReference type="ARBA" id="ARBA00001936"/>
    </source>
</evidence>
<feature type="binding site" evidence="17">
    <location>
        <position position="1125"/>
    </location>
    <ligand>
        <name>ATP</name>
        <dbReference type="ChEBI" id="CHEBI:30616"/>
    </ligand>
</feature>
<feature type="transmembrane region" description="Helical" evidence="21">
    <location>
        <begin position="161"/>
        <end position="180"/>
    </location>
</feature>
<feature type="binding site" evidence="17">
    <location>
        <position position="1004"/>
    </location>
    <ligand>
        <name>ATP</name>
        <dbReference type="ChEBI" id="CHEBI:30616"/>
    </ligand>
</feature>
<feature type="transmembrane region" description="Helical" evidence="21">
    <location>
        <begin position="186"/>
        <end position="207"/>
    </location>
</feature>
<gene>
    <name evidence="23" type="ORF">BRAFLDRAFT_105578</name>
</gene>
<feature type="binding site" evidence="18">
    <location>
        <position position="394"/>
    </location>
    <ligand>
        <name>Mg(2+)</name>
        <dbReference type="ChEBI" id="CHEBI:18420"/>
        <label>2</label>
        <note>catalytic</note>
    </ligand>
</feature>
<dbReference type="GO" id="GO:0046872">
    <property type="term" value="F:metal ion binding"/>
    <property type="evidence" value="ECO:0007669"/>
    <property type="project" value="UniProtKB-KW"/>
</dbReference>
<dbReference type="GO" id="GO:0006171">
    <property type="term" value="P:cAMP biosynthetic process"/>
    <property type="evidence" value="ECO:0007669"/>
    <property type="project" value="UniProtKB-KW"/>
</dbReference>
<dbReference type="GO" id="GO:0005886">
    <property type="term" value="C:plasma membrane"/>
    <property type="evidence" value="ECO:0007669"/>
    <property type="project" value="InterPro"/>
</dbReference>
<feature type="binding site" evidence="17">
    <location>
        <begin position="436"/>
        <end position="438"/>
    </location>
    <ligand>
        <name>ATP</name>
        <dbReference type="ChEBI" id="CHEBI:30616"/>
    </ligand>
</feature>
<dbReference type="GO" id="GO:0004016">
    <property type="term" value="F:adenylate cyclase activity"/>
    <property type="evidence" value="ECO:0007669"/>
    <property type="project" value="UniProtKB-EC"/>
</dbReference>
<keyword evidence="18" id="KW-0464">Manganese</keyword>
<evidence type="ECO:0000256" key="4">
    <source>
        <dbReference type="ARBA" id="ARBA00012201"/>
    </source>
</evidence>
<dbReference type="FunFam" id="3.30.70.1230:FF:000001">
    <property type="entry name" value="Adenylate cyclase"/>
    <property type="match status" value="1"/>
</dbReference>
<dbReference type="EMBL" id="GG666709">
    <property type="protein sequence ID" value="EEN42839.1"/>
    <property type="molecule type" value="Genomic_DNA"/>
</dbReference>
<evidence type="ECO:0000256" key="8">
    <source>
        <dbReference type="ARBA" id="ARBA00022741"/>
    </source>
</evidence>
<keyword evidence="8 16" id="KW-0547">Nucleotide-binding</keyword>
<proteinExistence type="inferred from homology"/>
<evidence type="ECO:0000256" key="20">
    <source>
        <dbReference type="SAM" id="MobiDB-lite"/>
    </source>
</evidence>